<evidence type="ECO:0000256" key="1">
    <source>
        <dbReference type="SAM" id="MobiDB-lite"/>
    </source>
</evidence>
<keyword evidence="3" id="KW-1185">Reference proteome</keyword>
<reference evidence="2 3" key="1">
    <citation type="journal article" date="2019" name="Int. J. Syst. Evol. Microbiol.">
        <title>The Global Catalogue of Microorganisms (GCM) 10K type strain sequencing project: providing services to taxonomists for standard genome sequencing and annotation.</title>
        <authorList>
            <consortium name="The Broad Institute Genomics Platform"/>
            <consortium name="The Broad Institute Genome Sequencing Center for Infectious Disease"/>
            <person name="Wu L."/>
            <person name="Ma J."/>
        </authorList>
    </citation>
    <scope>NUCLEOTIDE SEQUENCE [LARGE SCALE GENOMIC DNA]</scope>
    <source>
        <strain evidence="2 3">JCM 4531</strain>
    </source>
</reference>
<feature type="compositionally biased region" description="Basic and acidic residues" evidence="1">
    <location>
        <begin position="1"/>
        <end position="18"/>
    </location>
</feature>
<evidence type="ECO:0000313" key="2">
    <source>
        <dbReference type="EMBL" id="GAA2699365.1"/>
    </source>
</evidence>
<dbReference type="EMBL" id="BAAASK010000029">
    <property type="protein sequence ID" value="GAA2699365.1"/>
    <property type="molecule type" value="Genomic_DNA"/>
</dbReference>
<feature type="region of interest" description="Disordered" evidence="1">
    <location>
        <begin position="1"/>
        <end position="39"/>
    </location>
</feature>
<proteinExistence type="predicted"/>
<organism evidence="2 3">
    <name type="scientific">Streptomyces violaceolatus</name>
    <dbReference type="NCBI Taxonomy" id="67378"/>
    <lineage>
        <taxon>Bacteria</taxon>
        <taxon>Bacillati</taxon>
        <taxon>Actinomycetota</taxon>
        <taxon>Actinomycetes</taxon>
        <taxon>Kitasatosporales</taxon>
        <taxon>Streptomycetaceae</taxon>
        <taxon>Streptomyces</taxon>
        <taxon>Streptomyces violaceoruber group</taxon>
    </lineage>
</organism>
<protein>
    <submittedName>
        <fullName evidence="2">Uncharacterized protein</fullName>
    </submittedName>
</protein>
<dbReference type="Proteomes" id="UP001499989">
    <property type="component" value="Unassembled WGS sequence"/>
</dbReference>
<comment type="caution">
    <text evidence="2">The sequence shown here is derived from an EMBL/GenBank/DDBJ whole genome shotgun (WGS) entry which is preliminary data.</text>
</comment>
<evidence type="ECO:0000313" key="3">
    <source>
        <dbReference type="Proteomes" id="UP001499989"/>
    </source>
</evidence>
<accession>A0ABN3TBI5</accession>
<gene>
    <name evidence="2" type="ORF">GCM10010310_66270</name>
</gene>
<name>A0ABN3TBI5_9ACTN</name>
<sequence>MSYDLAVREGERPADDKIAGQVFSDPYDRYTDSEEEEPPSERIAAYVAVLLERWCDLTEDDEDPSPWSTGPLMPRAHARGPRATHLSLVRSRWLMPNSTFGSSYRKGYPTMSAAAMKTPLGM</sequence>
<feature type="region of interest" description="Disordered" evidence="1">
    <location>
        <begin position="60"/>
        <end position="81"/>
    </location>
</feature>